<evidence type="ECO:0000313" key="1">
    <source>
        <dbReference type="EMBL" id="SOQ36619.1"/>
    </source>
</evidence>
<dbReference type="PANTHER" id="PTHR47027">
    <property type="entry name" value="REVERSE TRANSCRIPTASE DOMAIN-CONTAINING PROTEIN"/>
    <property type="match status" value="1"/>
</dbReference>
<protein>
    <submittedName>
        <fullName evidence="1">SFRICE_001574</fullName>
    </submittedName>
</protein>
<organism evidence="1">
    <name type="scientific">Spodoptera frugiperda</name>
    <name type="common">Fall armyworm</name>
    <dbReference type="NCBI Taxonomy" id="7108"/>
    <lineage>
        <taxon>Eukaryota</taxon>
        <taxon>Metazoa</taxon>
        <taxon>Ecdysozoa</taxon>
        <taxon>Arthropoda</taxon>
        <taxon>Hexapoda</taxon>
        <taxon>Insecta</taxon>
        <taxon>Pterygota</taxon>
        <taxon>Neoptera</taxon>
        <taxon>Endopterygota</taxon>
        <taxon>Lepidoptera</taxon>
        <taxon>Glossata</taxon>
        <taxon>Ditrysia</taxon>
        <taxon>Noctuoidea</taxon>
        <taxon>Noctuidae</taxon>
        <taxon>Amphipyrinae</taxon>
        <taxon>Spodoptera</taxon>
    </lineage>
</organism>
<reference evidence="1" key="1">
    <citation type="submission" date="2016-07" db="EMBL/GenBank/DDBJ databases">
        <authorList>
            <person name="Bretaudeau A."/>
        </authorList>
    </citation>
    <scope>NUCLEOTIDE SEQUENCE</scope>
    <source>
        <strain evidence="1">Rice</strain>
        <tissue evidence="1">Whole body</tissue>
    </source>
</reference>
<sequence>MAKSAMSQLNRVWADRNISRKTKRKLVTTLIFSIFLYGAETWTLKRADRCRIDAFEMWCWRKMLGIHWTELRTNESILAELQSPMRLTTICQRRFFHFFGHIARKRGDNLEKLLITGKVDGKRPRGRSPIRWSDQIRATLETTVCDAIHIAEDRTAWRNIVNKRVIEDKRRKEGGGGGRKLDSVKNGVKEKGVCDVI</sequence>
<gene>
    <name evidence="1" type="ORF">SFRICE_001574</name>
</gene>
<accession>A0A2H1V742</accession>
<proteinExistence type="predicted"/>
<dbReference type="AlphaFoldDB" id="A0A2H1V742"/>
<dbReference type="PANTHER" id="PTHR47027:SF8">
    <property type="entry name" value="RIBONUCLEASE H"/>
    <property type="match status" value="1"/>
</dbReference>
<name>A0A2H1V742_SPOFR</name>
<dbReference type="EMBL" id="ODYU01001007">
    <property type="protein sequence ID" value="SOQ36619.1"/>
    <property type="molecule type" value="Genomic_DNA"/>
</dbReference>